<dbReference type="Gene3D" id="1.25.10.10">
    <property type="entry name" value="Leucine-rich Repeat Variant"/>
    <property type="match status" value="1"/>
</dbReference>
<dbReference type="Pfam" id="PF25758">
    <property type="entry name" value="TPR_IPO11"/>
    <property type="match status" value="1"/>
</dbReference>
<dbReference type="EMBL" id="CACRXK020007560">
    <property type="protein sequence ID" value="CAB4012569.1"/>
    <property type="molecule type" value="Genomic_DNA"/>
</dbReference>
<name>A0A6S7I6I3_PARCT</name>
<keyword evidence="3" id="KW-1185">Reference proteome</keyword>
<dbReference type="InterPro" id="IPR058669">
    <property type="entry name" value="TPR_IPO7/11-like"/>
</dbReference>
<feature type="domain" description="Importin-7/11-like TPR repeats" evidence="1">
    <location>
        <begin position="4"/>
        <end position="349"/>
    </location>
</feature>
<dbReference type="PANTHER" id="PTHR10997">
    <property type="entry name" value="IMPORTIN-7, 8, 11"/>
    <property type="match status" value="1"/>
</dbReference>
<evidence type="ECO:0000313" key="2">
    <source>
        <dbReference type="EMBL" id="CAB4012569.1"/>
    </source>
</evidence>
<protein>
    <submittedName>
        <fullName evidence="2">Importin-11</fullName>
    </submittedName>
</protein>
<gene>
    <name evidence="2" type="ORF">PACLA_8A006193</name>
</gene>
<dbReference type="PANTHER" id="PTHR10997:SF7">
    <property type="entry name" value="IMPORTIN-11"/>
    <property type="match status" value="1"/>
</dbReference>
<dbReference type="AlphaFoldDB" id="A0A6S7I6I3"/>
<dbReference type="SUPFAM" id="SSF48371">
    <property type="entry name" value="ARM repeat"/>
    <property type="match status" value="1"/>
</dbReference>
<dbReference type="OrthoDB" id="361693at2759"/>
<proteinExistence type="predicted"/>
<reference evidence="2" key="1">
    <citation type="submission" date="2020-04" db="EMBL/GenBank/DDBJ databases">
        <authorList>
            <person name="Alioto T."/>
            <person name="Alioto T."/>
            <person name="Gomez Garrido J."/>
        </authorList>
    </citation>
    <scope>NUCLEOTIDE SEQUENCE</scope>
    <source>
        <strain evidence="2">A484AB</strain>
    </source>
</reference>
<dbReference type="Proteomes" id="UP001152795">
    <property type="component" value="Unassembled WGS sequence"/>
</dbReference>
<dbReference type="GO" id="GO:0005635">
    <property type="term" value="C:nuclear envelope"/>
    <property type="evidence" value="ECO:0007669"/>
    <property type="project" value="TreeGrafter"/>
</dbReference>
<comment type="caution">
    <text evidence="2">The sequence shown here is derived from an EMBL/GenBank/DDBJ whole genome shotgun (WGS) entry which is preliminary data.</text>
</comment>
<organism evidence="2 3">
    <name type="scientific">Paramuricea clavata</name>
    <name type="common">Red gorgonian</name>
    <name type="synonym">Violescent sea-whip</name>
    <dbReference type="NCBI Taxonomy" id="317549"/>
    <lineage>
        <taxon>Eukaryota</taxon>
        <taxon>Metazoa</taxon>
        <taxon>Cnidaria</taxon>
        <taxon>Anthozoa</taxon>
        <taxon>Octocorallia</taxon>
        <taxon>Malacalcyonacea</taxon>
        <taxon>Plexauridae</taxon>
        <taxon>Paramuricea</taxon>
    </lineage>
</organism>
<evidence type="ECO:0000313" key="3">
    <source>
        <dbReference type="Proteomes" id="UP001152795"/>
    </source>
</evidence>
<dbReference type="InterPro" id="IPR016024">
    <property type="entry name" value="ARM-type_fold"/>
</dbReference>
<dbReference type="GO" id="GO:0005829">
    <property type="term" value="C:cytosol"/>
    <property type="evidence" value="ECO:0007669"/>
    <property type="project" value="TreeGrafter"/>
</dbReference>
<sequence>MLRCSILTTLTFIVKGLGSESVYLYPFLTPVIQLSTDVGQPPHVYLLEDGLELWSSTLKCASSMTPELLHLFNNMPHLLELSSENLRTSFSIIESYILLGGLEFLQAWGHLIVSTCNNILGTLKAEGNLMLARIIEVVFRMFPVEGPRLFESVLPKIFQAVVDGQEYGPLLAIYVSLFAVMLLKNKPNFDSFVQMLAEQYGKSANDLIGVFLDSWLERMDSISKTERRKLTTMALCSLLPFKQEVIHSRFAVIIEIAVDVLNELNKGDTYPSDYLLMNSDDDEDEEDYDSQEHLRRKELNAKDPVYTVKLTLFVRDTLRQCQQAYGDQNFQAMMASVESSVINELQSFINSER</sequence>
<evidence type="ECO:0000259" key="1">
    <source>
        <dbReference type="Pfam" id="PF25758"/>
    </source>
</evidence>
<accession>A0A6S7I6I3</accession>
<dbReference type="InterPro" id="IPR011989">
    <property type="entry name" value="ARM-like"/>
</dbReference>
<dbReference type="GO" id="GO:0006606">
    <property type="term" value="P:protein import into nucleus"/>
    <property type="evidence" value="ECO:0007669"/>
    <property type="project" value="TreeGrafter"/>
</dbReference>